<dbReference type="SUPFAM" id="SSF47413">
    <property type="entry name" value="lambda repressor-like DNA-binding domains"/>
    <property type="match status" value="1"/>
</dbReference>
<dbReference type="InterPro" id="IPR001387">
    <property type="entry name" value="Cro/C1-type_HTH"/>
</dbReference>
<dbReference type="AlphaFoldDB" id="A0A518CXP6"/>
<accession>A0A518CXP6</accession>
<dbReference type="GO" id="GO:0005829">
    <property type="term" value="C:cytosol"/>
    <property type="evidence" value="ECO:0007669"/>
    <property type="project" value="TreeGrafter"/>
</dbReference>
<dbReference type="EMBL" id="CP036290">
    <property type="protein sequence ID" value="QDU84002.1"/>
    <property type="molecule type" value="Genomic_DNA"/>
</dbReference>
<dbReference type="PANTHER" id="PTHR46797:SF1">
    <property type="entry name" value="METHYLPHOSPHONATE SYNTHASE"/>
    <property type="match status" value="1"/>
</dbReference>
<protein>
    <submittedName>
        <fullName evidence="3">Helix-turn-helix protein</fullName>
    </submittedName>
</protein>
<dbReference type="InterPro" id="IPR050807">
    <property type="entry name" value="TransReg_Diox_bact_type"/>
</dbReference>
<dbReference type="GO" id="GO:0003700">
    <property type="term" value="F:DNA-binding transcription factor activity"/>
    <property type="evidence" value="ECO:0007669"/>
    <property type="project" value="TreeGrafter"/>
</dbReference>
<dbReference type="OrthoDB" id="9814553at2"/>
<proteinExistence type="predicted"/>
<evidence type="ECO:0000256" key="1">
    <source>
        <dbReference type="ARBA" id="ARBA00023125"/>
    </source>
</evidence>
<evidence type="ECO:0000259" key="2">
    <source>
        <dbReference type="PROSITE" id="PS50943"/>
    </source>
</evidence>
<dbReference type="PANTHER" id="PTHR46797">
    <property type="entry name" value="HTH-TYPE TRANSCRIPTIONAL REGULATOR"/>
    <property type="match status" value="1"/>
</dbReference>
<sequence length="75" mass="8475">MLRWAAGDALREERQRQGLSQKAFGFEAEVDRTYVSGVERGVRNPTLAIMLKWCRALGVRPSAILRRAEEAAGWD</sequence>
<evidence type="ECO:0000313" key="4">
    <source>
        <dbReference type="Proteomes" id="UP000319342"/>
    </source>
</evidence>
<dbReference type="Pfam" id="PF01381">
    <property type="entry name" value="HTH_3"/>
    <property type="match status" value="1"/>
</dbReference>
<dbReference type="GO" id="GO:0003677">
    <property type="term" value="F:DNA binding"/>
    <property type="evidence" value="ECO:0007669"/>
    <property type="project" value="UniProtKB-KW"/>
</dbReference>
<gene>
    <name evidence="3" type="ORF">Pla163_11030</name>
</gene>
<dbReference type="RefSeq" id="WP_145184741.1">
    <property type="nucleotide sequence ID" value="NZ_CP036290.1"/>
</dbReference>
<keyword evidence="1" id="KW-0238">DNA-binding</keyword>
<name>A0A518CXP6_9BACT</name>
<reference evidence="3 4" key="1">
    <citation type="submission" date="2019-02" db="EMBL/GenBank/DDBJ databases">
        <title>Deep-cultivation of Planctomycetes and their phenomic and genomic characterization uncovers novel biology.</title>
        <authorList>
            <person name="Wiegand S."/>
            <person name="Jogler M."/>
            <person name="Boedeker C."/>
            <person name="Pinto D."/>
            <person name="Vollmers J."/>
            <person name="Rivas-Marin E."/>
            <person name="Kohn T."/>
            <person name="Peeters S.H."/>
            <person name="Heuer A."/>
            <person name="Rast P."/>
            <person name="Oberbeckmann S."/>
            <person name="Bunk B."/>
            <person name="Jeske O."/>
            <person name="Meyerdierks A."/>
            <person name="Storesund J.E."/>
            <person name="Kallscheuer N."/>
            <person name="Luecker S."/>
            <person name="Lage O.M."/>
            <person name="Pohl T."/>
            <person name="Merkel B.J."/>
            <person name="Hornburger P."/>
            <person name="Mueller R.-W."/>
            <person name="Bruemmer F."/>
            <person name="Labrenz M."/>
            <person name="Spormann A.M."/>
            <person name="Op den Camp H."/>
            <person name="Overmann J."/>
            <person name="Amann R."/>
            <person name="Jetten M.S.M."/>
            <person name="Mascher T."/>
            <person name="Medema M.H."/>
            <person name="Devos D.P."/>
            <person name="Kaster A.-K."/>
            <person name="Ovreas L."/>
            <person name="Rohde M."/>
            <person name="Galperin M.Y."/>
            <person name="Jogler C."/>
        </authorList>
    </citation>
    <scope>NUCLEOTIDE SEQUENCE [LARGE SCALE GENOMIC DNA]</scope>
    <source>
        <strain evidence="3 4">Pla163</strain>
    </source>
</reference>
<dbReference type="SMART" id="SM00530">
    <property type="entry name" value="HTH_XRE"/>
    <property type="match status" value="1"/>
</dbReference>
<dbReference type="InterPro" id="IPR010982">
    <property type="entry name" value="Lambda_DNA-bd_dom_sf"/>
</dbReference>
<keyword evidence="4" id="KW-1185">Reference proteome</keyword>
<organism evidence="3 4">
    <name type="scientific">Rohdeia mirabilis</name>
    <dbReference type="NCBI Taxonomy" id="2528008"/>
    <lineage>
        <taxon>Bacteria</taxon>
        <taxon>Pseudomonadati</taxon>
        <taxon>Planctomycetota</taxon>
        <taxon>Planctomycetia</taxon>
        <taxon>Planctomycetia incertae sedis</taxon>
        <taxon>Rohdeia</taxon>
    </lineage>
</organism>
<evidence type="ECO:0000313" key="3">
    <source>
        <dbReference type="EMBL" id="QDU84002.1"/>
    </source>
</evidence>
<dbReference type="Proteomes" id="UP000319342">
    <property type="component" value="Chromosome"/>
</dbReference>
<dbReference type="PROSITE" id="PS50943">
    <property type="entry name" value="HTH_CROC1"/>
    <property type="match status" value="1"/>
</dbReference>
<dbReference type="CDD" id="cd00093">
    <property type="entry name" value="HTH_XRE"/>
    <property type="match status" value="1"/>
</dbReference>
<dbReference type="Gene3D" id="1.10.260.40">
    <property type="entry name" value="lambda repressor-like DNA-binding domains"/>
    <property type="match status" value="1"/>
</dbReference>
<feature type="domain" description="HTH cro/C1-type" evidence="2">
    <location>
        <begin position="10"/>
        <end position="64"/>
    </location>
</feature>